<dbReference type="Pfam" id="PF19732">
    <property type="entry name" value="SpoIIE_N"/>
    <property type="match status" value="1"/>
</dbReference>
<feature type="transmembrane region" description="Helical" evidence="2">
    <location>
        <begin position="218"/>
        <end position="242"/>
    </location>
</feature>
<dbReference type="Pfam" id="PF07228">
    <property type="entry name" value="SpoIIE"/>
    <property type="match status" value="1"/>
</dbReference>
<feature type="transmembrane region" description="Helical" evidence="2">
    <location>
        <begin position="119"/>
        <end position="143"/>
    </location>
</feature>
<dbReference type="SMART" id="SM00332">
    <property type="entry name" value="PP2Cc"/>
    <property type="match status" value="1"/>
</dbReference>
<dbReference type="InterPro" id="IPR052016">
    <property type="entry name" value="Bact_Sigma-Reg"/>
</dbReference>
<feature type="transmembrane region" description="Helical" evidence="2">
    <location>
        <begin position="186"/>
        <end position="206"/>
    </location>
</feature>
<keyword evidence="2" id="KW-1133">Transmembrane helix</keyword>
<keyword evidence="1" id="KW-0378">Hydrolase</keyword>
<dbReference type="SMART" id="SM00331">
    <property type="entry name" value="PP2C_SIG"/>
    <property type="match status" value="1"/>
</dbReference>
<dbReference type="SUPFAM" id="SSF81606">
    <property type="entry name" value="PP2C-like"/>
    <property type="match status" value="1"/>
</dbReference>
<evidence type="ECO:0000256" key="2">
    <source>
        <dbReference type="SAM" id="Phobius"/>
    </source>
</evidence>
<dbReference type="GO" id="GO:0004722">
    <property type="term" value="F:protein serine/threonine phosphatase activity"/>
    <property type="evidence" value="ECO:0007669"/>
    <property type="project" value="InterPro"/>
</dbReference>
<name>A0A364K383_9BACL</name>
<keyword evidence="2" id="KW-0472">Membrane</keyword>
<dbReference type="OrthoDB" id="9763774at2"/>
<reference evidence="4 5" key="2">
    <citation type="submission" date="2018-06" db="EMBL/GenBank/DDBJ databases">
        <authorList>
            <person name="Zhirakovskaya E."/>
        </authorList>
    </citation>
    <scope>NUCLEOTIDE SEQUENCE [LARGE SCALE GENOMIC DNA]</scope>
    <source>
        <strain evidence="4 5">FBKL4.011</strain>
    </source>
</reference>
<evidence type="ECO:0000313" key="4">
    <source>
        <dbReference type="EMBL" id="RAL23186.1"/>
    </source>
</evidence>
<reference evidence="4 5" key="1">
    <citation type="submission" date="2018-06" db="EMBL/GenBank/DDBJ databases">
        <title>Thermoflavimicrobium daqus sp. nov., a thermophilic microbe isolated from Moutai-flavour Daqu.</title>
        <authorList>
            <person name="Wang X."/>
            <person name="Zhou H."/>
        </authorList>
    </citation>
    <scope>NUCLEOTIDE SEQUENCE [LARGE SCALE GENOMIC DNA]</scope>
    <source>
        <strain evidence="4 5">FBKL4.011</strain>
    </source>
</reference>
<dbReference type="NCBIfam" id="TIGR02865">
    <property type="entry name" value="spore_II_E"/>
    <property type="match status" value="1"/>
</dbReference>
<feature type="domain" description="PPM-type phosphatase" evidence="3">
    <location>
        <begin position="585"/>
        <end position="795"/>
    </location>
</feature>
<dbReference type="Gene3D" id="3.60.40.10">
    <property type="entry name" value="PPM-type phosphatase domain"/>
    <property type="match status" value="1"/>
</dbReference>
<dbReference type="InterPro" id="IPR014221">
    <property type="entry name" value="SpoII_E"/>
</dbReference>
<organism evidence="4 5">
    <name type="scientific">Thermoflavimicrobium daqui</name>
    <dbReference type="NCBI Taxonomy" id="2137476"/>
    <lineage>
        <taxon>Bacteria</taxon>
        <taxon>Bacillati</taxon>
        <taxon>Bacillota</taxon>
        <taxon>Bacilli</taxon>
        <taxon>Bacillales</taxon>
        <taxon>Thermoactinomycetaceae</taxon>
        <taxon>Thermoflavimicrobium</taxon>
    </lineage>
</organism>
<keyword evidence="2" id="KW-0812">Transmembrane</keyword>
<sequence>MSMSVCKENRNGLWEKWIRSFKSKQKRWTHYLFHMWNIPIIFMGFLLGRAMILETVSPFAIAFLGVMIHLKRKAWLLIWLSLVSGASTLDVVHSVRIACFLTLFLLIQKVFTWVGKGQINYVPFVVLASSAVGHLILIWWSGFSVYQLMLSTLDILLSWILSLIFIHSLPLVTVKKKRLTLRPEEIVCLVILVGSVMTGTMGWFVWDLSIVHIVSRYIVLVLAFVGGAMLGSSMGVVTGIILSLSDPKAMLEISLLAFAGLLAGLMKEGKKIGVSFGFLFGSLMLNLYDGTEKAIWISFWESLVSILLFWLTPQFVYQSIAKIVPGTSENQVAHYDYARRLRDVTAAKVEQFTVLFYELASSFASDVSKERKEDEDLVHQMISEVMQQSCYGCKNLSKCWDKNVMRTFQGMTDLMTLVEMKGNPVQLAAPREWAEYCIHPERVLSVIQDEYSYYEQSVYWKDKVKESRRLVSEQLTGMAEVMEKLADEIRHETQVQAAQEEQIHEALEELGVSIQRVDIISLEEGRVEIEVIMPHQDALDECRKLVAPLLTEIVGEPIAVFRKVVQDRAQSAVITLGSAQRFTLKAGVATVAKGGGFVSGDSYCYMSLGTGKYAVALSDGMGNGERAQEESSAALKLLRRLLQAGVHEERAVETVNSILSLRSTDEMFATIDLAMIDLNTAHARFMKIGSTPGFIKRGKEVLTLFSSNPPIGILNEIDVDAIEMKLEVGDMLIMVTDGIYDAPGHTVNKDLLMKRLISEIDTKDPQGFADCLLEKVVRQHGGQILDDMTVIVAKLERYVPEWSTIRLAGLSRIERPKMA</sequence>
<dbReference type="InterPro" id="IPR001932">
    <property type="entry name" value="PPM-type_phosphatase-like_dom"/>
</dbReference>
<gene>
    <name evidence="4" type="primary">spoIIE</name>
    <name evidence="4" type="ORF">DL897_12535</name>
</gene>
<feature type="transmembrane region" description="Helical" evidence="2">
    <location>
        <begin position="295"/>
        <end position="312"/>
    </location>
</feature>
<feature type="transmembrane region" description="Helical" evidence="2">
    <location>
        <begin position="249"/>
        <end position="266"/>
    </location>
</feature>
<keyword evidence="5" id="KW-1185">Reference proteome</keyword>
<protein>
    <submittedName>
        <fullName evidence="4">Stage II sporulation protein E</fullName>
    </submittedName>
</protein>
<dbReference type="InterPro" id="IPR045768">
    <property type="entry name" value="SpoIIE_N"/>
</dbReference>
<feature type="transmembrane region" description="Helical" evidence="2">
    <location>
        <begin position="76"/>
        <end position="107"/>
    </location>
</feature>
<feature type="transmembrane region" description="Helical" evidence="2">
    <location>
        <begin position="155"/>
        <end position="174"/>
    </location>
</feature>
<dbReference type="EMBL" id="QJKK01000007">
    <property type="protein sequence ID" value="RAL23186.1"/>
    <property type="molecule type" value="Genomic_DNA"/>
</dbReference>
<dbReference type="RefSeq" id="WP_113659493.1">
    <property type="nucleotide sequence ID" value="NZ_KZ845669.1"/>
</dbReference>
<dbReference type="AlphaFoldDB" id="A0A364K383"/>
<feature type="transmembrane region" description="Helical" evidence="2">
    <location>
        <begin position="272"/>
        <end position="288"/>
    </location>
</feature>
<evidence type="ECO:0000256" key="1">
    <source>
        <dbReference type="ARBA" id="ARBA00022801"/>
    </source>
</evidence>
<feature type="transmembrane region" description="Helical" evidence="2">
    <location>
        <begin position="28"/>
        <end position="47"/>
    </location>
</feature>
<dbReference type="PANTHER" id="PTHR43156:SF2">
    <property type="entry name" value="STAGE II SPORULATION PROTEIN E"/>
    <property type="match status" value="1"/>
</dbReference>
<dbReference type="PANTHER" id="PTHR43156">
    <property type="entry name" value="STAGE II SPORULATION PROTEIN E-RELATED"/>
    <property type="match status" value="1"/>
</dbReference>
<evidence type="ECO:0000259" key="3">
    <source>
        <dbReference type="PROSITE" id="PS51746"/>
    </source>
</evidence>
<dbReference type="Proteomes" id="UP000251213">
    <property type="component" value="Unassembled WGS sequence"/>
</dbReference>
<accession>A0A364K383</accession>
<dbReference type="PROSITE" id="PS51746">
    <property type="entry name" value="PPM_2"/>
    <property type="match status" value="1"/>
</dbReference>
<comment type="caution">
    <text evidence="4">The sequence shown here is derived from an EMBL/GenBank/DDBJ whole genome shotgun (WGS) entry which is preliminary data.</text>
</comment>
<evidence type="ECO:0000313" key="5">
    <source>
        <dbReference type="Proteomes" id="UP000251213"/>
    </source>
</evidence>
<dbReference type="InterPro" id="IPR036457">
    <property type="entry name" value="PPM-type-like_dom_sf"/>
</dbReference>
<proteinExistence type="predicted"/>